<dbReference type="GO" id="GO:0016887">
    <property type="term" value="F:ATP hydrolysis activity"/>
    <property type="evidence" value="ECO:0007669"/>
    <property type="project" value="InterPro"/>
</dbReference>
<dbReference type="EMBL" id="CP001737">
    <property type="protein sequence ID" value="ACV77931.1"/>
    <property type="molecule type" value="Genomic_DNA"/>
</dbReference>
<protein>
    <submittedName>
        <fullName evidence="12">ABC transporter related</fullName>
    </submittedName>
</protein>
<feature type="domain" description="ABC transporter" evidence="11">
    <location>
        <begin position="18"/>
        <end position="255"/>
    </location>
</feature>
<dbReference type="Gene3D" id="3.40.50.300">
    <property type="entry name" value="P-loop containing nucleotide triphosphate hydrolases"/>
    <property type="match status" value="2"/>
</dbReference>
<proteinExistence type="predicted"/>
<evidence type="ECO:0000259" key="11">
    <source>
        <dbReference type="PROSITE" id="PS50893"/>
    </source>
</evidence>
<keyword evidence="5" id="KW-0677">Repeat</keyword>
<feature type="region of interest" description="Disordered" evidence="10">
    <location>
        <begin position="505"/>
        <end position="527"/>
    </location>
</feature>
<dbReference type="GO" id="GO:0005524">
    <property type="term" value="F:ATP binding"/>
    <property type="evidence" value="ECO:0007669"/>
    <property type="project" value="UniProtKB-KW"/>
</dbReference>
<dbReference type="STRING" id="479431.Namu_1534"/>
<comment type="subcellular location">
    <subcellularLocation>
        <location evidence="1">Cell membrane</location>
        <topology evidence="1">Peripheral membrane protein</topology>
    </subcellularLocation>
</comment>
<dbReference type="Proteomes" id="UP000002218">
    <property type="component" value="Chromosome"/>
</dbReference>
<keyword evidence="8" id="KW-1278">Translocase</keyword>
<dbReference type="PANTHER" id="PTHR43790">
    <property type="entry name" value="CARBOHYDRATE TRANSPORT ATP-BINDING PROTEIN MG119-RELATED"/>
    <property type="match status" value="1"/>
</dbReference>
<keyword evidence="4" id="KW-0762">Sugar transport</keyword>
<evidence type="ECO:0000256" key="1">
    <source>
        <dbReference type="ARBA" id="ARBA00004202"/>
    </source>
</evidence>
<evidence type="ECO:0000256" key="10">
    <source>
        <dbReference type="SAM" id="MobiDB-lite"/>
    </source>
</evidence>
<dbReference type="SMART" id="SM00382">
    <property type="entry name" value="AAA"/>
    <property type="match status" value="2"/>
</dbReference>
<dbReference type="FunFam" id="3.40.50.300:FF:000127">
    <property type="entry name" value="Ribose import ATP-binding protein RbsA"/>
    <property type="match status" value="1"/>
</dbReference>
<evidence type="ECO:0000256" key="7">
    <source>
        <dbReference type="ARBA" id="ARBA00022840"/>
    </source>
</evidence>
<dbReference type="PANTHER" id="PTHR43790:SF3">
    <property type="entry name" value="D-ALLOSE IMPORT ATP-BINDING PROTEIN ALSA-RELATED"/>
    <property type="match status" value="1"/>
</dbReference>
<dbReference type="OrthoDB" id="39350at2"/>
<dbReference type="SUPFAM" id="SSF52540">
    <property type="entry name" value="P-loop containing nucleoside triphosphate hydrolases"/>
    <property type="match status" value="2"/>
</dbReference>
<evidence type="ECO:0000256" key="2">
    <source>
        <dbReference type="ARBA" id="ARBA00022448"/>
    </source>
</evidence>
<evidence type="ECO:0000256" key="8">
    <source>
        <dbReference type="ARBA" id="ARBA00022967"/>
    </source>
</evidence>
<evidence type="ECO:0000313" key="13">
    <source>
        <dbReference type="Proteomes" id="UP000002218"/>
    </source>
</evidence>
<dbReference type="RefSeq" id="WP_015746837.1">
    <property type="nucleotide sequence ID" value="NC_013235.1"/>
</dbReference>
<evidence type="ECO:0000256" key="4">
    <source>
        <dbReference type="ARBA" id="ARBA00022597"/>
    </source>
</evidence>
<evidence type="ECO:0000256" key="5">
    <source>
        <dbReference type="ARBA" id="ARBA00022737"/>
    </source>
</evidence>
<keyword evidence="3" id="KW-1003">Cell membrane</keyword>
<organism evidence="12 13">
    <name type="scientific">Nakamurella multipartita (strain ATCC 700099 / DSM 44233 / CIP 104796 / JCM 9543 / NBRC 105858 / Y-104)</name>
    <name type="common">Microsphaera multipartita</name>
    <dbReference type="NCBI Taxonomy" id="479431"/>
    <lineage>
        <taxon>Bacteria</taxon>
        <taxon>Bacillati</taxon>
        <taxon>Actinomycetota</taxon>
        <taxon>Actinomycetes</taxon>
        <taxon>Nakamurellales</taxon>
        <taxon>Nakamurellaceae</taxon>
        <taxon>Nakamurella</taxon>
    </lineage>
</organism>
<dbReference type="HOGENOM" id="CLU_000604_92_3_11"/>
<dbReference type="InterPro" id="IPR027417">
    <property type="entry name" value="P-loop_NTPase"/>
</dbReference>
<dbReference type="InParanoid" id="C8XF45"/>
<dbReference type="PROSITE" id="PS50893">
    <property type="entry name" value="ABC_TRANSPORTER_2"/>
    <property type="match status" value="2"/>
</dbReference>
<keyword evidence="6" id="KW-0547">Nucleotide-binding</keyword>
<dbReference type="CDD" id="cd03216">
    <property type="entry name" value="ABC_Carb_Monos_I"/>
    <property type="match status" value="1"/>
</dbReference>
<evidence type="ECO:0000313" key="12">
    <source>
        <dbReference type="EMBL" id="ACV77931.1"/>
    </source>
</evidence>
<evidence type="ECO:0000256" key="3">
    <source>
        <dbReference type="ARBA" id="ARBA00022475"/>
    </source>
</evidence>
<name>C8XF45_NAKMY</name>
<dbReference type="GO" id="GO:0005886">
    <property type="term" value="C:plasma membrane"/>
    <property type="evidence" value="ECO:0007669"/>
    <property type="project" value="UniProtKB-SubCell"/>
</dbReference>
<dbReference type="eggNOG" id="COG1129">
    <property type="taxonomic scope" value="Bacteria"/>
</dbReference>
<dbReference type="KEGG" id="nml:Namu_1534"/>
<dbReference type="InterPro" id="IPR050107">
    <property type="entry name" value="ABC_carbohydrate_import_ATPase"/>
</dbReference>
<feature type="domain" description="ABC transporter" evidence="11">
    <location>
        <begin position="265"/>
        <end position="509"/>
    </location>
</feature>
<evidence type="ECO:0000256" key="6">
    <source>
        <dbReference type="ARBA" id="ARBA00022741"/>
    </source>
</evidence>
<keyword evidence="2" id="KW-0813">Transport</keyword>
<dbReference type="InterPro" id="IPR017871">
    <property type="entry name" value="ABC_transporter-like_CS"/>
</dbReference>
<dbReference type="Pfam" id="PF00005">
    <property type="entry name" value="ABC_tran"/>
    <property type="match status" value="2"/>
</dbReference>
<dbReference type="InterPro" id="IPR003593">
    <property type="entry name" value="AAA+_ATPase"/>
</dbReference>
<gene>
    <name evidence="12" type="ordered locus">Namu_1534</name>
</gene>
<dbReference type="InterPro" id="IPR003439">
    <property type="entry name" value="ABC_transporter-like_ATP-bd"/>
</dbReference>
<reference evidence="13" key="1">
    <citation type="submission" date="2009-09" db="EMBL/GenBank/DDBJ databases">
        <title>The complete genome of Nakamurella multipartita DSM 44233.</title>
        <authorList>
            <consortium name="US DOE Joint Genome Institute (JGI-PGF)"/>
            <person name="Lucas S."/>
            <person name="Copeland A."/>
            <person name="Lapidus A."/>
            <person name="Glavina del Rio T."/>
            <person name="Dalin E."/>
            <person name="Tice H."/>
            <person name="Bruce D."/>
            <person name="Goodwin L."/>
            <person name="Pitluck S."/>
            <person name="Kyrpides N."/>
            <person name="Mavromatis K."/>
            <person name="Ivanova N."/>
            <person name="Ovchinnikova G."/>
            <person name="Sims D."/>
            <person name="Meincke L."/>
            <person name="Brettin T."/>
            <person name="Detter J.C."/>
            <person name="Han C."/>
            <person name="Larimer F."/>
            <person name="Land M."/>
            <person name="Hauser L."/>
            <person name="Markowitz V."/>
            <person name="Cheng J.-F."/>
            <person name="Hugenholtz P."/>
            <person name="Woyke T."/>
            <person name="Wu D."/>
            <person name="Klenk H.-P."/>
            <person name="Eisen J.A."/>
        </authorList>
    </citation>
    <scope>NUCLEOTIDE SEQUENCE [LARGE SCALE GENOMIC DNA]</scope>
    <source>
        <strain evidence="13">ATCC 700099 / DSM 44233 / CIP 104796 / JCM 9543 / NBRC 105858 / Y-104</strain>
    </source>
</reference>
<accession>C8XF45</accession>
<keyword evidence="7" id="KW-0067">ATP-binding</keyword>
<keyword evidence="13" id="KW-1185">Reference proteome</keyword>
<sequence length="527" mass="56528">MTVDERTQQPASPEATLWELHDITKVFPGVRANDGISMVLHAGQIHGLLGENGCGKSTLIKILSGVQQPDSGELRHRGRPVTMATPAAARAQGVATVYQEFSLIPHLTVAENISMGRHPRRRGGLLVDWKAVATGAGAILAELGLDIDPQTRVADLSVAEQQLVEIAKALSQQATLLILDEPTTALGQQEITLLHGLLRRLRSRGVAILYISHRLDEVVELVDSFTVLRQGKVASASGQTRLDVGEIVTAMIGQDVGEHYPKERNATDQVVLTARGLQTATRVRGVDLDLRRGEVLGLGGVIGSGRTEIARALFGADPLTGGEIAVDGRPLRLRGPQDAIRAGIALVPENRKYDGLFFNFAAGPNITMARLGAVRRGLLFDHGKERATAQRYITDLEVTPAAAAKTVNLISGGNQQKVLIARWLFTGSRIVILDEPTQGIDIGAKLAVYRLINELTRAGHAVVMISSDHNELLAMSDRIAIVKHGRVTAIRPADQVSHTDLVSAAEAPHQHPVPADNPLTVSTGESR</sequence>
<dbReference type="PROSITE" id="PS00211">
    <property type="entry name" value="ABC_TRANSPORTER_1"/>
    <property type="match status" value="1"/>
</dbReference>
<dbReference type="CDD" id="cd03215">
    <property type="entry name" value="ABC_Carb_Monos_II"/>
    <property type="match status" value="1"/>
</dbReference>
<keyword evidence="9" id="KW-0472">Membrane</keyword>
<evidence type="ECO:0000256" key="9">
    <source>
        <dbReference type="ARBA" id="ARBA00023136"/>
    </source>
</evidence>
<reference evidence="12 13" key="2">
    <citation type="journal article" date="2010" name="Stand. Genomic Sci.">
        <title>Complete genome sequence of Nakamurella multipartita type strain (Y-104).</title>
        <authorList>
            <person name="Tice H."/>
            <person name="Mayilraj S."/>
            <person name="Sims D."/>
            <person name="Lapidus A."/>
            <person name="Nolan M."/>
            <person name="Lucas S."/>
            <person name="Glavina Del Rio T."/>
            <person name="Copeland A."/>
            <person name="Cheng J.F."/>
            <person name="Meincke L."/>
            <person name="Bruce D."/>
            <person name="Goodwin L."/>
            <person name="Pitluck S."/>
            <person name="Ivanova N."/>
            <person name="Mavromatis K."/>
            <person name="Ovchinnikova G."/>
            <person name="Pati A."/>
            <person name="Chen A."/>
            <person name="Palaniappan K."/>
            <person name="Land M."/>
            <person name="Hauser L."/>
            <person name="Chang Y.J."/>
            <person name="Jeffries C.D."/>
            <person name="Detter J.C."/>
            <person name="Brettin T."/>
            <person name="Rohde M."/>
            <person name="Goker M."/>
            <person name="Bristow J."/>
            <person name="Eisen J.A."/>
            <person name="Markowitz V."/>
            <person name="Hugenholtz P."/>
            <person name="Kyrpides N.C."/>
            <person name="Klenk H.P."/>
            <person name="Chen F."/>
        </authorList>
    </citation>
    <scope>NUCLEOTIDE SEQUENCE [LARGE SCALE GENOMIC DNA]</scope>
    <source>
        <strain evidence="13">ATCC 700099 / DSM 44233 / CIP 104796 / JCM 9543 / NBRC 105858 / Y-104</strain>
    </source>
</reference>
<dbReference type="AlphaFoldDB" id="C8XF45"/>